<evidence type="ECO:0000313" key="2">
    <source>
        <dbReference type="EMBL" id="MDV7223632.1"/>
    </source>
</evidence>
<evidence type="ECO:0000313" key="3">
    <source>
        <dbReference type="Proteomes" id="UP001187346"/>
    </source>
</evidence>
<proteinExistence type="predicted"/>
<feature type="region of interest" description="Disordered" evidence="1">
    <location>
        <begin position="35"/>
        <end position="64"/>
    </location>
</feature>
<dbReference type="RefSeq" id="WP_317776023.1">
    <property type="nucleotide sequence ID" value="NZ_JAWMAJ010000344.1"/>
</dbReference>
<keyword evidence="3" id="KW-1185">Reference proteome</keyword>
<protein>
    <submittedName>
        <fullName evidence="2">Uncharacterized protein</fullName>
    </submittedName>
</protein>
<sequence>MPFLAIGKAERHFFLVQDGGKQRSRMPRRALTAACTPGQGTAQGEDLPHSALQADRTHDDPELEEVAVPAPSAGDASTSLNHERSRLKALPCRCLLEICHDHDVNEATVGIVEISAAVSE</sequence>
<name>A0ABU4FSU5_9ACTN</name>
<gene>
    <name evidence="2" type="ORF">R5A26_47745</name>
</gene>
<dbReference type="Proteomes" id="UP001187346">
    <property type="component" value="Unassembled WGS sequence"/>
</dbReference>
<organism evidence="2 3">
    <name type="scientific">Streptomyces prunicolor</name>
    <dbReference type="NCBI Taxonomy" id="67348"/>
    <lineage>
        <taxon>Bacteria</taxon>
        <taxon>Bacillati</taxon>
        <taxon>Actinomycetota</taxon>
        <taxon>Actinomycetes</taxon>
        <taxon>Kitasatosporales</taxon>
        <taxon>Streptomycetaceae</taxon>
        <taxon>Streptomyces</taxon>
    </lineage>
</organism>
<reference evidence="2 3" key="1">
    <citation type="submission" date="2023-10" db="EMBL/GenBank/DDBJ databases">
        <title>Characterization of rhizosphere-enriched actinobacteria from wheat plants lab-grown on chernevaya soil.</title>
        <authorList>
            <person name="Tikhonova E.N."/>
            <person name="Konopkin A."/>
            <person name="Kravchenko I.K."/>
        </authorList>
    </citation>
    <scope>NUCLEOTIDE SEQUENCE [LARGE SCALE GENOMIC DNA]</scope>
    <source>
        <strain evidence="2 3">RR29</strain>
    </source>
</reference>
<accession>A0ABU4FSU5</accession>
<comment type="caution">
    <text evidence="2">The sequence shown here is derived from an EMBL/GenBank/DDBJ whole genome shotgun (WGS) entry which is preliminary data.</text>
</comment>
<dbReference type="EMBL" id="JAWMAJ010000344">
    <property type="protein sequence ID" value="MDV7223632.1"/>
    <property type="molecule type" value="Genomic_DNA"/>
</dbReference>
<evidence type="ECO:0000256" key="1">
    <source>
        <dbReference type="SAM" id="MobiDB-lite"/>
    </source>
</evidence>